<dbReference type="Pfam" id="PF01315">
    <property type="entry name" value="Ald_Xan_dh_C"/>
    <property type="match status" value="1"/>
</dbReference>
<dbReference type="InterPro" id="IPR036856">
    <property type="entry name" value="Ald_Oxase/Xan_DH_a/b_sf"/>
</dbReference>
<dbReference type="GO" id="GO:0016491">
    <property type="term" value="F:oxidoreductase activity"/>
    <property type="evidence" value="ECO:0007669"/>
    <property type="project" value="UniProtKB-KW"/>
</dbReference>
<proteinExistence type="predicted"/>
<dbReference type="GO" id="GO:0005506">
    <property type="term" value="F:iron ion binding"/>
    <property type="evidence" value="ECO:0007669"/>
    <property type="project" value="InterPro"/>
</dbReference>
<accession>A0A4R8LYW5</accession>
<evidence type="ECO:0000256" key="1">
    <source>
        <dbReference type="ARBA" id="ARBA00022505"/>
    </source>
</evidence>
<gene>
    <name evidence="5" type="ORF">C8D99_13017</name>
</gene>
<dbReference type="InterPro" id="IPR037165">
    <property type="entry name" value="AldOxase/xan_DH_Mopterin-bd_sf"/>
</dbReference>
<dbReference type="EMBL" id="SORI01000030">
    <property type="protein sequence ID" value="TDY53597.1"/>
    <property type="molecule type" value="Genomic_DNA"/>
</dbReference>
<dbReference type="SUPFAM" id="SSF54665">
    <property type="entry name" value="CO dehydrogenase molybdoprotein N-domain-like"/>
    <property type="match status" value="1"/>
</dbReference>
<evidence type="ECO:0000256" key="2">
    <source>
        <dbReference type="ARBA" id="ARBA00023002"/>
    </source>
</evidence>
<sequence length="784" mass="82180">MTTNPTQGAGPSVGRPVPRADGPSKVSGKLAYTGDLLFPGMLHAVLLPSPHASARIVSMDLEEAKQCPGVRAVVRGEDFPILFGLYLGDKSPLARGTVRHFGEPVAAVVADSEREARYAAGKIRVEYEPLPAVLSPRAALEDGAPVLHPEMEMYSHIPDILPEPGTNVANRTKIRKGDPSAAFAAAEVTAEVSVSFPPGDHAAMEPRCAVASIRADGRHMVYSSTQAPFVVRNLLGIFLGIPQGKITVIAPPCGGGFGGKAGIQLEGLAVLLSRAVGGRPVRLANTRELDMTASPGHIGLEATVKIAADRKGNLLAMDLLYLFNSGAFADYAVNVSRAAAIACTGPYRTENVTCDSLCVYTNSPFATAYRGFGHIELCFAVERAMDALAAAGGFDPVELRIRNAIRPGDRSPTGSVMDSSTGDLPGCIRKAAEMIRWDEGASGTLPSGNVTGKGIGAFWKAPAMPPNTDAGAILTFNEDGSMNLSVGVTEIGQAAHTALAQMVADRFGVSPDMVHVHTEVDTSRSPHDWATAASRSVFMAGNAALEAAGMAIERIRRTASIVLRCSPGDLEVGGGRVYHGGDPERGLPLSAVVLGYTYPGGNSVEGQVFGVGRYIAPGLSSIDPATGGGNPALEWTLGAEAVEVEGNPRDGSYRVVRAVCAMDVGRVINPDLARGQAVGAMEMALGFSCSEGFRFSSSGRVLNGSLRHYKIPRYGEDPEYDVCFLETPQHGGPLGMRGMGEQGVLGIPGAVAGALSRAFGTEFRSLPVTAEAIWKALRKKEENR</sequence>
<dbReference type="InterPro" id="IPR008274">
    <property type="entry name" value="AldOxase/xan_DH_MoCoBD1"/>
</dbReference>
<dbReference type="Pfam" id="PF20256">
    <property type="entry name" value="MoCoBD_2"/>
    <property type="match status" value="1"/>
</dbReference>
<dbReference type="OrthoDB" id="9759099at2"/>
<dbReference type="InterPro" id="IPR046867">
    <property type="entry name" value="AldOxase/xan_DH_MoCoBD2"/>
</dbReference>
<dbReference type="InterPro" id="IPR016208">
    <property type="entry name" value="Ald_Oxase/xanthine_DH-like"/>
</dbReference>
<dbReference type="RefSeq" id="WP_133959139.1">
    <property type="nucleotide sequence ID" value="NZ_SORI01000030.1"/>
</dbReference>
<keyword evidence="6" id="KW-1185">Reference proteome</keyword>
<protein>
    <submittedName>
        <fullName evidence="5">Xanthine dehydrogenase molybdenum binding subunit apoprotein</fullName>
    </submittedName>
</protein>
<name>A0A4R8LYW5_9BACT</name>
<dbReference type="Gene3D" id="3.30.365.10">
    <property type="entry name" value="Aldehyde oxidase/xanthine dehydrogenase, molybdopterin binding domain"/>
    <property type="match status" value="4"/>
</dbReference>
<feature type="domain" description="Aldehyde oxidase/xanthine dehydrogenase a/b hammerhead" evidence="4">
    <location>
        <begin position="27"/>
        <end position="131"/>
    </location>
</feature>
<evidence type="ECO:0000259" key="4">
    <source>
        <dbReference type="SMART" id="SM01008"/>
    </source>
</evidence>
<dbReference type="Proteomes" id="UP000295066">
    <property type="component" value="Unassembled WGS sequence"/>
</dbReference>
<evidence type="ECO:0000256" key="3">
    <source>
        <dbReference type="SAM" id="MobiDB-lite"/>
    </source>
</evidence>
<feature type="region of interest" description="Disordered" evidence="3">
    <location>
        <begin position="1"/>
        <end position="25"/>
    </location>
</feature>
<dbReference type="InterPro" id="IPR000674">
    <property type="entry name" value="Ald_Oxase/Xan_DH_a/b"/>
</dbReference>
<keyword evidence="2" id="KW-0560">Oxidoreductase</keyword>
<dbReference type="SMART" id="SM01008">
    <property type="entry name" value="Ald_Xan_dh_C"/>
    <property type="match status" value="1"/>
</dbReference>
<comment type="caution">
    <text evidence="5">The sequence shown here is derived from an EMBL/GenBank/DDBJ whole genome shotgun (WGS) entry which is preliminary data.</text>
</comment>
<evidence type="ECO:0000313" key="6">
    <source>
        <dbReference type="Proteomes" id="UP000295066"/>
    </source>
</evidence>
<evidence type="ECO:0000313" key="5">
    <source>
        <dbReference type="EMBL" id="TDY53597.1"/>
    </source>
</evidence>
<dbReference type="Pfam" id="PF02738">
    <property type="entry name" value="MoCoBD_1"/>
    <property type="match status" value="1"/>
</dbReference>
<dbReference type="PANTHER" id="PTHR11908:SF132">
    <property type="entry name" value="ALDEHYDE OXIDASE 1-RELATED"/>
    <property type="match status" value="1"/>
</dbReference>
<reference evidence="5 6" key="1">
    <citation type="submission" date="2019-03" db="EMBL/GenBank/DDBJ databases">
        <title>Genomic Encyclopedia of Type Strains, Phase IV (KMG-IV): sequencing the most valuable type-strain genomes for metagenomic binning, comparative biology and taxonomic classification.</title>
        <authorList>
            <person name="Goeker M."/>
        </authorList>
    </citation>
    <scope>NUCLEOTIDE SEQUENCE [LARGE SCALE GENOMIC DNA]</scope>
    <source>
        <strain evidence="5 6">DSM 25964</strain>
    </source>
</reference>
<dbReference type="AlphaFoldDB" id="A0A4R8LYW5"/>
<dbReference type="PANTHER" id="PTHR11908">
    <property type="entry name" value="XANTHINE DEHYDROGENASE"/>
    <property type="match status" value="1"/>
</dbReference>
<dbReference type="SUPFAM" id="SSF56003">
    <property type="entry name" value="Molybdenum cofactor-binding domain"/>
    <property type="match status" value="1"/>
</dbReference>
<dbReference type="Gene3D" id="3.90.1170.50">
    <property type="entry name" value="Aldehyde oxidase/xanthine dehydrogenase, a/b hammerhead"/>
    <property type="match status" value="1"/>
</dbReference>
<keyword evidence="1" id="KW-0500">Molybdenum</keyword>
<organism evidence="5 6">
    <name type="scientific">Aminivibrio pyruvatiphilus</name>
    <dbReference type="NCBI Taxonomy" id="1005740"/>
    <lineage>
        <taxon>Bacteria</taxon>
        <taxon>Thermotogati</taxon>
        <taxon>Synergistota</taxon>
        <taxon>Synergistia</taxon>
        <taxon>Synergistales</taxon>
        <taxon>Aminobacteriaceae</taxon>
        <taxon>Aminivibrio</taxon>
    </lineage>
</organism>